<name>A0A1C4X4Q8_9ACTN</name>
<evidence type="ECO:0000313" key="11">
    <source>
        <dbReference type="Proteomes" id="UP000198243"/>
    </source>
</evidence>
<keyword evidence="4 8" id="KW-0812">Transmembrane</keyword>
<dbReference type="EMBL" id="LT607412">
    <property type="protein sequence ID" value="SCF03406.1"/>
    <property type="molecule type" value="Genomic_DNA"/>
</dbReference>
<feature type="domain" description="RCK N-terminal" evidence="9">
    <location>
        <begin position="138"/>
        <end position="222"/>
    </location>
</feature>
<comment type="subcellular location">
    <subcellularLocation>
        <location evidence="1">Cell membrane</location>
        <topology evidence="1">Multi-pass membrane protein</topology>
    </subcellularLocation>
</comment>
<dbReference type="GO" id="GO:0006813">
    <property type="term" value="P:potassium ion transport"/>
    <property type="evidence" value="ECO:0007669"/>
    <property type="project" value="InterPro"/>
</dbReference>
<keyword evidence="2" id="KW-0813">Transport</keyword>
<organism evidence="10 11">
    <name type="scientific">Micromonospora coriariae</name>
    <dbReference type="NCBI Taxonomy" id="285665"/>
    <lineage>
        <taxon>Bacteria</taxon>
        <taxon>Bacillati</taxon>
        <taxon>Actinomycetota</taxon>
        <taxon>Actinomycetes</taxon>
        <taxon>Micromonosporales</taxon>
        <taxon>Micromonosporaceae</taxon>
        <taxon>Micromonospora</taxon>
    </lineage>
</organism>
<reference evidence="11" key="1">
    <citation type="submission" date="2016-06" db="EMBL/GenBank/DDBJ databases">
        <authorList>
            <person name="Varghese N."/>
            <person name="Submissions Spin"/>
        </authorList>
    </citation>
    <scope>NUCLEOTIDE SEQUENCE [LARGE SCALE GENOMIC DNA]</scope>
    <source>
        <strain evidence="11">DSM 44875</strain>
    </source>
</reference>
<evidence type="ECO:0000313" key="10">
    <source>
        <dbReference type="EMBL" id="SCF03406.1"/>
    </source>
</evidence>
<dbReference type="Gene3D" id="3.40.50.720">
    <property type="entry name" value="NAD(P)-binding Rossmann-like Domain"/>
    <property type="match status" value="1"/>
</dbReference>
<dbReference type="GO" id="GO:0005886">
    <property type="term" value="C:plasma membrane"/>
    <property type="evidence" value="ECO:0007669"/>
    <property type="project" value="UniProtKB-SubCell"/>
</dbReference>
<evidence type="ECO:0000256" key="8">
    <source>
        <dbReference type="SAM" id="Phobius"/>
    </source>
</evidence>
<feature type="transmembrane region" description="Helical" evidence="8">
    <location>
        <begin position="65"/>
        <end position="84"/>
    </location>
</feature>
<dbReference type="PANTHER" id="PTHR32024">
    <property type="entry name" value="TRK SYSTEM POTASSIUM UPTAKE PROTEIN TRKG-RELATED"/>
    <property type="match status" value="1"/>
</dbReference>
<proteinExistence type="predicted"/>
<dbReference type="Proteomes" id="UP000198243">
    <property type="component" value="Chromosome I"/>
</dbReference>
<dbReference type="GO" id="GO:0008324">
    <property type="term" value="F:monoatomic cation transmembrane transporter activity"/>
    <property type="evidence" value="ECO:0007669"/>
    <property type="project" value="InterPro"/>
</dbReference>
<evidence type="ECO:0000256" key="1">
    <source>
        <dbReference type="ARBA" id="ARBA00004651"/>
    </source>
</evidence>
<evidence type="ECO:0000256" key="3">
    <source>
        <dbReference type="ARBA" id="ARBA00022475"/>
    </source>
</evidence>
<feature type="transmembrane region" description="Helical" evidence="8">
    <location>
        <begin position="90"/>
        <end position="114"/>
    </location>
</feature>
<evidence type="ECO:0000256" key="2">
    <source>
        <dbReference type="ARBA" id="ARBA00022448"/>
    </source>
</evidence>
<evidence type="ECO:0000256" key="5">
    <source>
        <dbReference type="ARBA" id="ARBA00022989"/>
    </source>
</evidence>
<evidence type="ECO:0000256" key="6">
    <source>
        <dbReference type="ARBA" id="ARBA00023065"/>
    </source>
</evidence>
<keyword evidence="5 8" id="KW-1133">Transmembrane helix</keyword>
<dbReference type="AlphaFoldDB" id="A0A1C4X4Q8"/>
<keyword evidence="3" id="KW-1003">Cell membrane</keyword>
<evidence type="ECO:0000256" key="4">
    <source>
        <dbReference type="ARBA" id="ARBA00022692"/>
    </source>
</evidence>
<dbReference type="SUPFAM" id="SSF51735">
    <property type="entry name" value="NAD(P)-binding Rossmann-fold domains"/>
    <property type="match status" value="1"/>
</dbReference>
<feature type="transmembrane region" description="Helical" evidence="8">
    <location>
        <begin position="36"/>
        <end position="58"/>
    </location>
</feature>
<dbReference type="Pfam" id="PF02386">
    <property type="entry name" value="TrkH"/>
    <property type="match status" value="1"/>
</dbReference>
<dbReference type="Pfam" id="PF02254">
    <property type="entry name" value="TrkA_N"/>
    <property type="match status" value="1"/>
</dbReference>
<dbReference type="InterPro" id="IPR036291">
    <property type="entry name" value="NAD(P)-bd_dom_sf"/>
</dbReference>
<sequence>MTTFGLLAFVIWSEMRGETKVNVGRRRVPETNQRQALTVAVLGIGAVKISTFLLLALTSHSFDRVVFEAVSAFGTVGLSTGITADLPPGGALLLVGLMFLGRTGPLTLASALALRERTRRFELPEEGRSLADAEEEMVAVVGLGRFGGALALELHQQGTEVLAVDHRLKVVQSFAGRLPHVATADATDIEALRLLGVSEFCRVVVAIGTDVEASIITRQIIRRGTFTRVPDLIDAIRTFMDAYNERWVDMPVSVGSC</sequence>
<keyword evidence="11" id="KW-1185">Reference proteome</keyword>
<dbReference type="PANTHER" id="PTHR32024:SF1">
    <property type="entry name" value="KTR SYSTEM POTASSIUM UPTAKE PROTEIN B"/>
    <property type="match status" value="1"/>
</dbReference>
<accession>A0A1C4X4Q8</accession>
<dbReference type="InterPro" id="IPR003445">
    <property type="entry name" value="Cat_transpt"/>
</dbReference>
<evidence type="ECO:0000256" key="7">
    <source>
        <dbReference type="ARBA" id="ARBA00023136"/>
    </source>
</evidence>
<keyword evidence="6" id="KW-0406">Ion transport</keyword>
<dbReference type="InterPro" id="IPR003148">
    <property type="entry name" value="RCK_N"/>
</dbReference>
<gene>
    <name evidence="10" type="ORF">GA0070607_4668</name>
</gene>
<protein>
    <submittedName>
        <fullName evidence="10">Cation transport protein</fullName>
    </submittedName>
</protein>
<keyword evidence="7 8" id="KW-0472">Membrane</keyword>
<evidence type="ECO:0000259" key="9">
    <source>
        <dbReference type="Pfam" id="PF02254"/>
    </source>
</evidence>